<accession>A0A8X8IHS5</accession>
<comment type="caution">
    <text evidence="1">The sequence shown here is derived from an EMBL/GenBank/DDBJ whole genome shotgun (WGS) entry which is preliminary data.</text>
</comment>
<protein>
    <submittedName>
        <fullName evidence="1">Baseplate J-like protein</fullName>
    </submittedName>
</protein>
<proteinExistence type="predicted"/>
<dbReference type="EMBL" id="FNNO01000018">
    <property type="protein sequence ID" value="SDX51261.1"/>
    <property type="molecule type" value="Genomic_DNA"/>
</dbReference>
<name>A0A8X8IHS5_9BACT</name>
<keyword evidence="2" id="KW-1185">Reference proteome</keyword>
<organism evidence="1 2">
    <name type="scientific">Hydrobacter penzbergensis</name>
    <dbReference type="NCBI Taxonomy" id="1235997"/>
    <lineage>
        <taxon>Bacteria</taxon>
        <taxon>Pseudomonadati</taxon>
        <taxon>Bacteroidota</taxon>
        <taxon>Chitinophagia</taxon>
        <taxon>Chitinophagales</taxon>
        <taxon>Chitinophagaceae</taxon>
        <taxon>Hydrobacter</taxon>
    </lineage>
</organism>
<dbReference type="Proteomes" id="UP000198711">
    <property type="component" value="Unassembled WGS sequence"/>
</dbReference>
<evidence type="ECO:0000313" key="2">
    <source>
        <dbReference type="Proteomes" id="UP000198711"/>
    </source>
</evidence>
<reference evidence="1 2" key="1">
    <citation type="submission" date="2016-10" db="EMBL/GenBank/DDBJ databases">
        <authorList>
            <person name="Varghese N."/>
            <person name="Submissions S."/>
        </authorList>
    </citation>
    <scope>NUCLEOTIDE SEQUENCE [LARGE SCALE GENOMIC DNA]</scope>
    <source>
        <strain evidence="1 2">DSM 25353</strain>
    </source>
</reference>
<dbReference type="AlphaFoldDB" id="A0A8X8IHS5"/>
<dbReference type="RefSeq" id="WP_092726476.1">
    <property type="nucleotide sequence ID" value="NZ_FNNO01000018.1"/>
</dbReference>
<gene>
    <name evidence="1" type="ORF">SAMN05444410_11843</name>
</gene>
<sequence>MSCDNKNPLQRNGTGQQQRMPEALKDGYVLVEERDYKEWIVFASQFAQWIKYFDTTNQPNGNWQSFFTSDISAVLGTIAIQDIDEYRRSFKEKFDVLRADKNKLKTDLLKETFNGLFGGILTLCVAIDAAAAKLPDGNPLKETIQNLVRSKLQNEFTQLLAVYKGASIASLVKEATYPDWIILNKQVKSPSHILTNDQLSAAWLNGAATLNDYYQAAGLAANTEIFGTGTEPWQKIHHAVNHNLFTGIFEQFLKAYTRIISDAEHLLLQTLSNWSSHAPHYTLFLTFLKLFKYAKAGINTLTQRHLDFYYKEVLSLVPRAEIPDHVHLVMELAKQTNEYMLAKGSLFKAGKDSLGKELFYALDKDTAFNKASIAALMNVYKGDADDKTGKINNKGRLFAAAIANSQDGKGAELKSLNKEWHPFFIKTYADGKLKSIDTPRAQVGFAVASHYLYLTEGERAIDLTMQFAGGTYEDISETGAFECYATTDKGWYRIKTYEIFCNTNSSGKAYYTVHIMLNGNEPPITNYVAAVHGGSFNCNLPVVKVYLNQGDDMFYYYDSLSGLKIEDIKVSVSVGNSSTYSQSGLKQLSVANDAGLVDTSKPFQPFGALPKAGSSIFIGNKELFCKKNAAVVLNIEWKNLPANGTQIIFPAGTAPGAAFRHLAKGVWTKDLDTSIFNGSTAKVAVTNASGKAIPLADETIVDYADTYQPYNGSSNKGFLRLSLNNDLGNDAYQNQRIVYLVKLAKNPTITDQPPVAPYTPMISSLYASYTASTNSQLNKQDQAVYNERTARYFHLYPFGESEQHAYLNKNATLDFLPQFTHAEETKDHIADNGSFFIGLKDLKPQQSVNVLFQVMEGTSDPTLSVTGTLIHWSYLRNNQWKPFDEQSVVDQTRSLRQSGIISFQIPEDATLQHTMMPTGLIWLKASVSPPNKPAAVCKLLHVAAQAAAVSFADQHNAPDFLNNALPANTISKLKDPVSDVKKISQPYPSFGGKPVETSTHFYMRVNERLRHKDRAITIWDYERLVLEAFPEIHRVKCLNHTKYINKDYNEVAPGHVTVITIPDLVNRNDINPLRPYTNADTLDQVKEFLQKRISCHVQLNVCNPVFEDVLLEFNLKLFSGYEFSYYSNLLKESITALLSPWAYGKADDIRFGGKIEKSVLINFIESQYYVDYITDVKMYHLTEDNQATLTDEDEITASMAISILVSVPADKHLVHQIPDDTATNKITICKDEYNKLTHEKD</sequence>
<evidence type="ECO:0000313" key="1">
    <source>
        <dbReference type="EMBL" id="SDX51261.1"/>
    </source>
</evidence>